<keyword evidence="1" id="KW-0812">Transmembrane</keyword>
<dbReference type="EMBL" id="CP001055">
    <property type="protein sequence ID" value="ACC98658.1"/>
    <property type="molecule type" value="Genomic_DNA"/>
</dbReference>
<feature type="transmembrane region" description="Helical" evidence="1">
    <location>
        <begin position="358"/>
        <end position="381"/>
    </location>
</feature>
<dbReference type="STRING" id="445932.Emin_1106"/>
<dbReference type="RefSeq" id="WP_012415273.1">
    <property type="nucleotide sequence ID" value="NC_010644.1"/>
</dbReference>
<dbReference type="KEGG" id="emi:Emin_1106"/>
<organism evidence="2 3">
    <name type="scientific">Elusimicrobium minutum (strain Pei191)</name>
    <dbReference type="NCBI Taxonomy" id="445932"/>
    <lineage>
        <taxon>Bacteria</taxon>
        <taxon>Pseudomonadati</taxon>
        <taxon>Elusimicrobiota</taxon>
        <taxon>Elusimicrobia</taxon>
        <taxon>Elusimicrobiales</taxon>
        <taxon>Elusimicrobiaceae</taxon>
        <taxon>Elusimicrobium</taxon>
    </lineage>
</organism>
<keyword evidence="1" id="KW-0472">Membrane</keyword>
<dbReference type="AlphaFoldDB" id="B2KDR2"/>
<dbReference type="OrthoDB" id="9820678at2"/>
<dbReference type="Proteomes" id="UP000001029">
    <property type="component" value="Chromosome"/>
</dbReference>
<reference evidence="2 3" key="1">
    <citation type="journal article" date="2009" name="Appl. Environ. Microbiol.">
        <title>Genomic analysis of 'Elusimicrobium minutum,' the first cultivated representative of the phylum 'Elusimicrobia' (formerly termite group 1).</title>
        <authorList>
            <person name="Herlemann D.P.R."/>
            <person name="Geissinger O."/>
            <person name="Ikeda-Ohtsubo W."/>
            <person name="Kunin V."/>
            <person name="Sun H."/>
            <person name="Lapidus A."/>
            <person name="Hugenholtz P."/>
            <person name="Brune A."/>
        </authorList>
    </citation>
    <scope>NUCLEOTIDE SEQUENCE [LARGE SCALE GENOMIC DNA]</scope>
    <source>
        <strain evidence="2 3">Pei191</strain>
    </source>
</reference>
<name>B2KDR2_ELUMP</name>
<evidence type="ECO:0000313" key="3">
    <source>
        <dbReference type="Proteomes" id="UP000001029"/>
    </source>
</evidence>
<evidence type="ECO:0000313" key="2">
    <source>
        <dbReference type="EMBL" id="ACC98658.1"/>
    </source>
</evidence>
<keyword evidence="3" id="KW-1185">Reference proteome</keyword>
<evidence type="ECO:0000256" key="1">
    <source>
        <dbReference type="SAM" id="Phobius"/>
    </source>
</evidence>
<gene>
    <name evidence="2" type="ordered locus">Emin_1106</name>
</gene>
<feature type="transmembrane region" description="Helical" evidence="1">
    <location>
        <begin position="242"/>
        <end position="267"/>
    </location>
</feature>
<protein>
    <submittedName>
        <fullName evidence="2">Uncharacterized protein</fullName>
    </submittedName>
</protein>
<proteinExistence type="predicted"/>
<sequence>MRYLLRTFLIFFLPVFSYGVVFTSADGQFSIDMPGGWAQAKNIPDDTALSIYKGTSKIEFKYQSDCDKESCLEQKINEDLVAVKAKKMKVLGNSYTGEDVKKVDFATGEPLFYISFSASRTDFSAGYFLINSKAYSVLAQNITYAEADLFFSFISPKANLDKKAYSTYSLPQVEQADLLASMKTFKGPSNTTVKDLPLAEEPVKKPEAPSFADKTKKILKDNKDFSFVSKNMPPFIRQMGRLFDVVILFFIIYFAVFFGSIVIKIFLGGKEPALTVNPASAYPVKFQRLYGTPSLIYKARDNQGNTFLSFTTRWGSAFSFAGIIFIAAAVFFMCVMSFNETFNIIKMHQFHFTTAYSIASLIAIIGMFIFALGVVISLVSLREFTLYNKIGKKSVYVLQKGYGIKKEVYSIYYAHTKDTLTLERRKFYPKRMWKLYDSRGELLASIEEASVIKAVLRKIFGHMWGILRTSYKVDGVLSSSGFIKNHNTVFNAFTANIDKPQAIDTLDMLTAALVINIRDRDSWHPSIN</sequence>
<accession>B2KDR2</accession>
<keyword evidence="1" id="KW-1133">Transmembrane helix</keyword>
<dbReference type="HOGENOM" id="CLU_515573_0_0_0"/>
<feature type="transmembrane region" description="Helical" evidence="1">
    <location>
        <begin position="317"/>
        <end position="338"/>
    </location>
</feature>